<reference evidence="1 2" key="1">
    <citation type="submission" date="2016-03" db="EMBL/GenBank/DDBJ databases">
        <title>Comparative genomics of the ectomycorrhizal sister species Rhizopogon vinicolor and Rhizopogon vesiculosus (Basidiomycota: Boletales) reveals a divergence of the mating type B locus.</title>
        <authorList>
            <person name="Mujic A.B."/>
            <person name="Kuo A."/>
            <person name="Tritt A."/>
            <person name="Lipzen A."/>
            <person name="Chen C."/>
            <person name="Johnson J."/>
            <person name="Sharma A."/>
            <person name="Barry K."/>
            <person name="Grigoriev I.V."/>
            <person name="Spatafora J.W."/>
        </authorList>
    </citation>
    <scope>NUCLEOTIDE SEQUENCE [LARGE SCALE GENOMIC DNA]</scope>
    <source>
        <strain evidence="1 2">AM-OR11-056</strain>
    </source>
</reference>
<comment type="caution">
    <text evidence="1">The sequence shown here is derived from an EMBL/GenBank/DDBJ whole genome shotgun (WGS) entry which is preliminary data.</text>
</comment>
<proteinExistence type="predicted"/>
<evidence type="ECO:0000313" key="2">
    <source>
        <dbReference type="Proteomes" id="UP000183567"/>
    </source>
</evidence>
<dbReference type="EMBL" id="LVVM01001960">
    <property type="protein sequence ID" value="OJA17533.1"/>
    <property type="molecule type" value="Genomic_DNA"/>
</dbReference>
<accession>A0A1J8Q962</accession>
<name>A0A1J8Q962_9AGAM</name>
<keyword evidence="2" id="KW-1185">Reference proteome</keyword>
<organism evidence="1 2">
    <name type="scientific">Rhizopogon vesiculosus</name>
    <dbReference type="NCBI Taxonomy" id="180088"/>
    <lineage>
        <taxon>Eukaryota</taxon>
        <taxon>Fungi</taxon>
        <taxon>Dikarya</taxon>
        <taxon>Basidiomycota</taxon>
        <taxon>Agaricomycotina</taxon>
        <taxon>Agaricomycetes</taxon>
        <taxon>Agaricomycetidae</taxon>
        <taxon>Boletales</taxon>
        <taxon>Suillineae</taxon>
        <taxon>Rhizopogonaceae</taxon>
        <taxon>Rhizopogon</taxon>
    </lineage>
</organism>
<sequence>MNVSTHQASTFDFSGFWGCTFYRMCSTLWDWSTVGQFGNGTNGTNRHNYFSSKSVGNDCFECLSLGSGIQ</sequence>
<evidence type="ECO:0000313" key="1">
    <source>
        <dbReference type="EMBL" id="OJA17533.1"/>
    </source>
</evidence>
<protein>
    <submittedName>
        <fullName evidence="1">Uncharacterized protein</fullName>
    </submittedName>
</protein>
<dbReference type="Proteomes" id="UP000183567">
    <property type="component" value="Unassembled WGS sequence"/>
</dbReference>
<gene>
    <name evidence="1" type="ORF">AZE42_11930</name>
</gene>
<dbReference type="AlphaFoldDB" id="A0A1J8Q962"/>